<proteinExistence type="predicted"/>
<evidence type="ECO:0000313" key="2">
    <source>
        <dbReference type="Proteomes" id="UP001172386"/>
    </source>
</evidence>
<protein>
    <submittedName>
        <fullName evidence="1">Uncharacterized protein</fullName>
    </submittedName>
</protein>
<accession>A0ACC3AGV5</accession>
<name>A0ACC3AGV5_9EURO</name>
<keyword evidence="2" id="KW-1185">Reference proteome</keyword>
<reference evidence="1" key="1">
    <citation type="submission" date="2022-10" db="EMBL/GenBank/DDBJ databases">
        <title>Culturing micro-colonial fungi from biological soil crusts in the Mojave desert and describing Neophaeococcomyces mojavensis, and introducing the new genera and species Taxawa tesnikishii.</title>
        <authorList>
            <person name="Kurbessoian T."/>
            <person name="Stajich J.E."/>
        </authorList>
    </citation>
    <scope>NUCLEOTIDE SEQUENCE</scope>
    <source>
        <strain evidence="1">JES_112</strain>
    </source>
</reference>
<sequence length="376" mass="42506">MAHKLPPIALFGYDSSPFTQKIRLALRFLQLPYTFIIVPSMMPRPILVDNFNLTYRKIPVLAIGRDVFIDTSLILEHLHSHPALRWYRQAQGAGAEIHHDTRGRVLARLLSSHYTDRPLFRLTTGLIPSVVWRTKFGDDRARLIGHVLDPSKLEKKVPKNLASLDTYLSILEPLFLEEQGGWFLGTEQPSAADISLWYQLEWGEKISRGEGIENLTGGGTADGMGEGMKEVFNKARYPGLWDWYERFNTYVDGLPNVETRVERGDEVGIEKLMRMLEDVEQERDVPMLPTPAVSLQGLEERIGLRIGTKVSIVPDDTGRGDPTVGKLVAISPEEAVIEPDEPEVVGKKGRRARIERVRLHFPKVGFVIQPMKEAKL</sequence>
<comment type="caution">
    <text evidence="1">The sequence shown here is derived from an EMBL/GenBank/DDBJ whole genome shotgun (WGS) entry which is preliminary data.</text>
</comment>
<dbReference type="EMBL" id="JAPDRQ010000019">
    <property type="protein sequence ID" value="KAJ9661895.1"/>
    <property type="molecule type" value="Genomic_DNA"/>
</dbReference>
<dbReference type="Proteomes" id="UP001172386">
    <property type="component" value="Unassembled WGS sequence"/>
</dbReference>
<evidence type="ECO:0000313" key="1">
    <source>
        <dbReference type="EMBL" id="KAJ9661895.1"/>
    </source>
</evidence>
<gene>
    <name evidence="1" type="ORF">H2198_001647</name>
</gene>
<organism evidence="1 2">
    <name type="scientific">Neophaeococcomyces mojaviensis</name>
    <dbReference type="NCBI Taxonomy" id="3383035"/>
    <lineage>
        <taxon>Eukaryota</taxon>
        <taxon>Fungi</taxon>
        <taxon>Dikarya</taxon>
        <taxon>Ascomycota</taxon>
        <taxon>Pezizomycotina</taxon>
        <taxon>Eurotiomycetes</taxon>
        <taxon>Chaetothyriomycetidae</taxon>
        <taxon>Chaetothyriales</taxon>
        <taxon>Chaetothyriales incertae sedis</taxon>
        <taxon>Neophaeococcomyces</taxon>
    </lineage>
</organism>